<dbReference type="RefSeq" id="WP_136534159.1">
    <property type="nucleotide sequence ID" value="NZ_STGY01000032.1"/>
</dbReference>
<accession>A0A4S8QMQ2</accession>
<keyword evidence="4" id="KW-1185">Reference proteome</keyword>
<dbReference type="OrthoDB" id="3186544at2"/>
<evidence type="ECO:0000259" key="2">
    <source>
        <dbReference type="Pfam" id="PF10400"/>
    </source>
</evidence>
<dbReference type="Gene3D" id="1.10.10.10">
    <property type="entry name" value="Winged helix-like DNA-binding domain superfamily/Winged helix DNA-binding domain"/>
    <property type="match status" value="1"/>
</dbReference>
<keyword evidence="1" id="KW-0175">Coiled coil</keyword>
<feature type="domain" description="Transcription regulator PadR C-terminal" evidence="2">
    <location>
        <begin position="95"/>
        <end position="165"/>
    </location>
</feature>
<gene>
    <name evidence="3" type="ORF">FAB82_08745</name>
</gene>
<name>A0A4S8QMQ2_9ACTN</name>
<dbReference type="SUPFAM" id="SSF46785">
    <property type="entry name" value="Winged helix' DNA-binding domain"/>
    <property type="match status" value="1"/>
</dbReference>
<reference evidence="3 4" key="2">
    <citation type="submission" date="2019-05" db="EMBL/GenBank/DDBJ databases">
        <title>Glycomyces buryatensis sp. nov.</title>
        <authorList>
            <person name="Nikitina E."/>
        </authorList>
    </citation>
    <scope>NUCLEOTIDE SEQUENCE [LARGE SCALE GENOMIC DNA]</scope>
    <source>
        <strain evidence="3 4">18</strain>
    </source>
</reference>
<proteinExistence type="predicted"/>
<dbReference type="InterPro" id="IPR036390">
    <property type="entry name" value="WH_DNA-bd_sf"/>
</dbReference>
<dbReference type="InterPro" id="IPR036388">
    <property type="entry name" value="WH-like_DNA-bd_sf"/>
</dbReference>
<dbReference type="InterPro" id="IPR018309">
    <property type="entry name" value="Tscrpt_reg_PadR_C"/>
</dbReference>
<dbReference type="AlphaFoldDB" id="A0A4S8QMQ2"/>
<comment type="caution">
    <text evidence="3">The sequence shown here is derived from an EMBL/GenBank/DDBJ whole genome shotgun (WGS) entry which is preliminary data.</text>
</comment>
<evidence type="ECO:0000256" key="1">
    <source>
        <dbReference type="SAM" id="Coils"/>
    </source>
</evidence>
<dbReference type="PANTHER" id="PTHR43252">
    <property type="entry name" value="TRANSCRIPTIONAL REGULATOR YQJI"/>
    <property type="match status" value="1"/>
</dbReference>
<dbReference type="EMBL" id="STGY01000032">
    <property type="protein sequence ID" value="THV42004.1"/>
    <property type="molecule type" value="Genomic_DNA"/>
</dbReference>
<sequence>MAGKELNATSAALLGLLHEGPMTGGQLMAEATRRLGPYWTMTRSQVYRELPALAEGGLVRVGKPGPRASVPYTISANGKRAFTRWLNEPARIGQLRDPVALRTAFTDYMSADTVEEMYADAAEQHQEALAEARAAAKDYAAEDSSAAVAMEFAVGYHRSAISWLKKRG</sequence>
<organism evidence="3 4">
    <name type="scientific">Glycomyces buryatensis</name>
    <dbReference type="NCBI Taxonomy" id="2570927"/>
    <lineage>
        <taxon>Bacteria</taxon>
        <taxon>Bacillati</taxon>
        <taxon>Actinomycetota</taxon>
        <taxon>Actinomycetes</taxon>
        <taxon>Glycomycetales</taxon>
        <taxon>Glycomycetaceae</taxon>
        <taxon>Glycomyces</taxon>
    </lineage>
</organism>
<protein>
    <submittedName>
        <fullName evidence="3">PadR family transcriptional regulator</fullName>
    </submittedName>
</protein>
<feature type="coiled-coil region" evidence="1">
    <location>
        <begin position="111"/>
        <end position="142"/>
    </location>
</feature>
<dbReference type="PANTHER" id="PTHR43252:SF4">
    <property type="entry name" value="TRANSCRIPTIONAL REGULATORY PROTEIN"/>
    <property type="match status" value="1"/>
</dbReference>
<evidence type="ECO:0000313" key="3">
    <source>
        <dbReference type="EMBL" id="THV42004.1"/>
    </source>
</evidence>
<reference evidence="4" key="1">
    <citation type="submission" date="2019-04" db="EMBL/GenBank/DDBJ databases">
        <title>Nocardioides xinjiangensis sp. nov.</title>
        <authorList>
            <person name="Liu S."/>
        </authorList>
    </citation>
    <scope>NUCLEOTIDE SEQUENCE [LARGE SCALE GENOMIC DNA]</scope>
    <source>
        <strain evidence="4">18</strain>
    </source>
</reference>
<dbReference type="Pfam" id="PF10400">
    <property type="entry name" value="Vir_act_alpha_C"/>
    <property type="match status" value="1"/>
</dbReference>
<evidence type="ECO:0000313" key="4">
    <source>
        <dbReference type="Proteomes" id="UP000308760"/>
    </source>
</evidence>
<dbReference type="Proteomes" id="UP000308760">
    <property type="component" value="Unassembled WGS sequence"/>
</dbReference>